<dbReference type="GO" id="GO:0020037">
    <property type="term" value="F:heme binding"/>
    <property type="evidence" value="ECO:0007669"/>
    <property type="project" value="InterPro"/>
</dbReference>
<keyword evidence="15 18" id="KW-0472">Membrane</keyword>
<dbReference type="GO" id="GO:0006119">
    <property type="term" value="P:oxidative phosphorylation"/>
    <property type="evidence" value="ECO:0007669"/>
    <property type="project" value="UniProtKB-UniPathway"/>
</dbReference>
<evidence type="ECO:0000256" key="5">
    <source>
        <dbReference type="ARBA" id="ARBA00022475"/>
    </source>
</evidence>
<organism evidence="20">
    <name type="scientific">freshwater metagenome</name>
    <dbReference type="NCBI Taxonomy" id="449393"/>
    <lineage>
        <taxon>unclassified sequences</taxon>
        <taxon>metagenomes</taxon>
        <taxon>ecological metagenomes</taxon>
    </lineage>
</organism>
<dbReference type="GO" id="GO:0004129">
    <property type="term" value="F:cytochrome-c oxidase activity"/>
    <property type="evidence" value="ECO:0007669"/>
    <property type="project" value="UniProtKB-EC"/>
</dbReference>
<keyword evidence="14" id="KW-0186">Copper</keyword>
<feature type="region of interest" description="Disordered" evidence="17">
    <location>
        <begin position="654"/>
        <end position="674"/>
    </location>
</feature>
<reference evidence="20" key="1">
    <citation type="submission" date="2020-05" db="EMBL/GenBank/DDBJ databases">
        <authorList>
            <person name="Chiriac C."/>
            <person name="Salcher M."/>
            <person name="Ghai R."/>
            <person name="Kavagutti S V."/>
        </authorList>
    </citation>
    <scope>NUCLEOTIDE SEQUENCE</scope>
</reference>
<feature type="transmembrane region" description="Helical" evidence="18">
    <location>
        <begin position="305"/>
        <end position="326"/>
    </location>
</feature>
<evidence type="ECO:0000256" key="10">
    <source>
        <dbReference type="ARBA" id="ARBA00022967"/>
    </source>
</evidence>
<dbReference type="GO" id="GO:0015990">
    <property type="term" value="P:electron transport coupled proton transport"/>
    <property type="evidence" value="ECO:0007669"/>
    <property type="project" value="InterPro"/>
</dbReference>
<dbReference type="InterPro" id="IPR036927">
    <property type="entry name" value="Cyt_c_oxase-like_su1_sf"/>
</dbReference>
<evidence type="ECO:0000256" key="16">
    <source>
        <dbReference type="ARBA" id="ARBA00047816"/>
    </source>
</evidence>
<feature type="transmembrane region" description="Helical" evidence="18">
    <location>
        <begin position="414"/>
        <end position="435"/>
    </location>
</feature>
<dbReference type="EC" id="7.1.1.9" evidence="3"/>
<evidence type="ECO:0000313" key="20">
    <source>
        <dbReference type="EMBL" id="CAB4568352.1"/>
    </source>
</evidence>
<proteinExistence type="predicted"/>
<keyword evidence="6" id="KW-0349">Heme</keyword>
<dbReference type="AlphaFoldDB" id="A0A6J6DW86"/>
<comment type="subcellular location">
    <subcellularLocation>
        <location evidence="1">Cell membrane</location>
        <topology evidence="1">Multi-pass membrane protein</topology>
    </subcellularLocation>
</comment>
<dbReference type="PROSITE" id="PS00077">
    <property type="entry name" value="COX1_CUB"/>
    <property type="match status" value="1"/>
</dbReference>
<feature type="transmembrane region" description="Helical" evidence="18">
    <location>
        <begin position="447"/>
        <end position="469"/>
    </location>
</feature>
<evidence type="ECO:0000256" key="13">
    <source>
        <dbReference type="ARBA" id="ARBA00023004"/>
    </source>
</evidence>
<evidence type="ECO:0000256" key="18">
    <source>
        <dbReference type="SAM" id="Phobius"/>
    </source>
</evidence>
<evidence type="ECO:0000256" key="2">
    <source>
        <dbReference type="ARBA" id="ARBA00004673"/>
    </source>
</evidence>
<feature type="transmembrane region" description="Helical" evidence="18">
    <location>
        <begin position="372"/>
        <end position="394"/>
    </location>
</feature>
<evidence type="ECO:0000256" key="12">
    <source>
        <dbReference type="ARBA" id="ARBA00022989"/>
    </source>
</evidence>
<keyword evidence="5" id="KW-1003">Cell membrane</keyword>
<feature type="transmembrane region" description="Helical" evidence="18">
    <location>
        <begin position="139"/>
        <end position="158"/>
    </location>
</feature>
<feature type="transmembrane region" description="Helical" evidence="18">
    <location>
        <begin position="338"/>
        <end position="360"/>
    </location>
</feature>
<evidence type="ECO:0000256" key="4">
    <source>
        <dbReference type="ARBA" id="ARBA00022448"/>
    </source>
</evidence>
<evidence type="ECO:0000256" key="6">
    <source>
        <dbReference type="ARBA" id="ARBA00022617"/>
    </source>
</evidence>
<dbReference type="GO" id="GO:0022904">
    <property type="term" value="P:respiratory electron transport chain"/>
    <property type="evidence" value="ECO:0007669"/>
    <property type="project" value="TreeGrafter"/>
</dbReference>
<feature type="transmembrane region" description="Helical" evidence="18">
    <location>
        <begin position="57"/>
        <end position="77"/>
    </location>
</feature>
<dbReference type="PROSITE" id="PS50855">
    <property type="entry name" value="COX1"/>
    <property type="match status" value="1"/>
</dbReference>
<dbReference type="InterPro" id="IPR000883">
    <property type="entry name" value="Cyt_C_Oxase_1"/>
</dbReference>
<evidence type="ECO:0000256" key="3">
    <source>
        <dbReference type="ARBA" id="ARBA00012949"/>
    </source>
</evidence>
<dbReference type="InterPro" id="IPR014241">
    <property type="entry name" value="Cyt_c_oxidase_su1_bac"/>
</dbReference>
<evidence type="ECO:0000256" key="1">
    <source>
        <dbReference type="ARBA" id="ARBA00004651"/>
    </source>
</evidence>
<feature type="domain" description="Cytochrome oxidase subunit I profile" evidence="19">
    <location>
        <begin position="37"/>
        <end position="561"/>
    </location>
</feature>
<evidence type="ECO:0000256" key="9">
    <source>
        <dbReference type="ARBA" id="ARBA00022723"/>
    </source>
</evidence>
<dbReference type="NCBIfam" id="TIGR02891">
    <property type="entry name" value="CtaD_CoxA"/>
    <property type="match status" value="1"/>
</dbReference>
<keyword evidence="8 18" id="KW-0812">Transmembrane</keyword>
<dbReference type="GO" id="GO:0046872">
    <property type="term" value="F:metal ion binding"/>
    <property type="evidence" value="ECO:0007669"/>
    <property type="project" value="UniProtKB-KW"/>
</dbReference>
<dbReference type="PANTHER" id="PTHR10422:SF18">
    <property type="entry name" value="CYTOCHROME C OXIDASE SUBUNIT 1"/>
    <property type="match status" value="1"/>
</dbReference>
<feature type="transmembrane region" description="Helical" evidence="18">
    <location>
        <begin position="499"/>
        <end position="520"/>
    </location>
</feature>
<dbReference type="FunFam" id="1.20.210.10:FF:000006">
    <property type="entry name" value="Cytochrome c oxidase subunit 1"/>
    <property type="match status" value="1"/>
</dbReference>
<name>A0A6J6DW86_9ZZZZ</name>
<evidence type="ECO:0000256" key="15">
    <source>
        <dbReference type="ARBA" id="ARBA00023136"/>
    </source>
</evidence>
<dbReference type="PRINTS" id="PR01165">
    <property type="entry name" value="CYCOXIDASEI"/>
</dbReference>
<protein>
    <recommendedName>
        <fullName evidence="3">cytochrome-c oxidase</fullName>
        <ecNumber evidence="3">7.1.1.9</ecNumber>
    </recommendedName>
</protein>
<evidence type="ECO:0000256" key="11">
    <source>
        <dbReference type="ARBA" id="ARBA00022982"/>
    </source>
</evidence>
<feature type="transmembrane region" description="Helical" evidence="18">
    <location>
        <begin position="631"/>
        <end position="647"/>
    </location>
</feature>
<dbReference type="UniPathway" id="UPA00705"/>
<dbReference type="PANTHER" id="PTHR10422">
    <property type="entry name" value="CYTOCHROME C OXIDASE SUBUNIT 1"/>
    <property type="match status" value="1"/>
</dbReference>
<keyword evidence="9" id="KW-0479">Metal-binding</keyword>
<comment type="catalytic activity">
    <reaction evidence="16">
        <text>4 Fe(II)-[cytochrome c] + O2 + 8 H(+)(in) = 4 Fe(III)-[cytochrome c] + 2 H2O + 4 H(+)(out)</text>
        <dbReference type="Rhea" id="RHEA:11436"/>
        <dbReference type="Rhea" id="RHEA-COMP:10350"/>
        <dbReference type="Rhea" id="RHEA-COMP:14399"/>
        <dbReference type="ChEBI" id="CHEBI:15377"/>
        <dbReference type="ChEBI" id="CHEBI:15378"/>
        <dbReference type="ChEBI" id="CHEBI:15379"/>
        <dbReference type="ChEBI" id="CHEBI:29033"/>
        <dbReference type="ChEBI" id="CHEBI:29034"/>
        <dbReference type="EC" id="7.1.1.9"/>
    </reaction>
</comment>
<evidence type="ECO:0000259" key="19">
    <source>
        <dbReference type="PROSITE" id="PS50855"/>
    </source>
</evidence>
<keyword evidence="12 18" id="KW-1133">Transmembrane helix</keyword>
<evidence type="ECO:0000256" key="8">
    <source>
        <dbReference type="ARBA" id="ARBA00022692"/>
    </source>
</evidence>
<dbReference type="Gene3D" id="1.20.210.10">
    <property type="entry name" value="Cytochrome c oxidase-like, subunit I domain"/>
    <property type="match status" value="1"/>
</dbReference>
<dbReference type="GO" id="GO:0005886">
    <property type="term" value="C:plasma membrane"/>
    <property type="evidence" value="ECO:0007669"/>
    <property type="project" value="UniProtKB-SubCell"/>
</dbReference>
<dbReference type="InterPro" id="IPR023615">
    <property type="entry name" value="Cyt_c_Oxase_su1_BS"/>
</dbReference>
<sequence length="674" mass="74174">MAIIERPTDPAPVPAVAGSGAPAVVTPSQAYGVLRRPVSSTGWRSWVFTVDHKKLGIMYGVVAMFFFIMGGIEALLIRLQLAGPEGTVLSAGLYNEMFTMHATTMVFLFVMPMAAAFANYLIPLQIGARDVAFPRINAFGFWCFLAGGLFLNTSWFLGGAADGGWFMYQPNASPLYSPTNGVDFWALGLQITGIASLTGAINLIVTILNMRAPGMTLMKMPIFTWMILVVQFLLLFAMPVITVALFLLMFQRSFGATFFDVAAGADPLLWQHLFWIFGHPEVYIIVLPGFAIVSEVLPVFSRKPLFGYRFVVFSGAAIGFVGWGVWAHHMFASGLGPVSVAVFSVATMLIAIPTGVKIVNWTLTMWGGKIQFTTAMLFAVGLVVSFTIGGLSGVTHAVAPSDTQQTDTYYIVAHFHYTIFGGAVLGLFAGFYYWWPKAFGKLLNEKLGKWNFWLMMIGMNMTFGPMHIIGLQGQPRRMMNWTEARAGEGFFNLGFWNRVASVGSFILAIGVFLFLVNIWYTHRAKSNTPKAPLDPWDARTLEWITQSPPKEHNFDKVPTVHALDEFFHRKYEVDHETGEVRKVATAEEILAAEEAQGDKHIHLPSPSYWPIILAFALPVMAYGVIYNRLLIVVGGLIVLLAMFGWALEPSVADDSDYDPPAEGGGTNKELATIG</sequence>
<dbReference type="CDD" id="cd01662">
    <property type="entry name" value="Ubiquinol_Oxidase_I"/>
    <property type="match status" value="1"/>
</dbReference>
<dbReference type="InterPro" id="IPR023616">
    <property type="entry name" value="Cyt_c_oxase-like_su1_dom"/>
</dbReference>
<dbReference type="EMBL" id="CAEZSR010000085">
    <property type="protein sequence ID" value="CAB4568352.1"/>
    <property type="molecule type" value="Genomic_DNA"/>
</dbReference>
<keyword evidence="13" id="KW-0408">Iron</keyword>
<evidence type="ECO:0000256" key="17">
    <source>
        <dbReference type="SAM" id="MobiDB-lite"/>
    </source>
</evidence>
<keyword evidence="11" id="KW-0249">Electron transport</keyword>
<dbReference type="SUPFAM" id="SSF81442">
    <property type="entry name" value="Cytochrome c oxidase subunit I-like"/>
    <property type="match status" value="1"/>
</dbReference>
<feature type="transmembrane region" description="Helical" evidence="18">
    <location>
        <begin position="269"/>
        <end position="293"/>
    </location>
</feature>
<keyword evidence="4" id="KW-0813">Transport</keyword>
<gene>
    <name evidence="20" type="ORF">UFOPK1493_02230</name>
</gene>
<dbReference type="Gene3D" id="1.10.287.70">
    <property type="match status" value="1"/>
</dbReference>
<evidence type="ECO:0000256" key="14">
    <source>
        <dbReference type="ARBA" id="ARBA00023008"/>
    </source>
</evidence>
<comment type="pathway">
    <text evidence="2">Energy metabolism; oxidative phosphorylation.</text>
</comment>
<feature type="transmembrane region" description="Helical" evidence="18">
    <location>
        <begin position="222"/>
        <end position="249"/>
    </location>
</feature>
<evidence type="ECO:0000256" key="7">
    <source>
        <dbReference type="ARBA" id="ARBA00022660"/>
    </source>
</evidence>
<keyword evidence="7" id="KW-0679">Respiratory chain</keyword>
<dbReference type="Pfam" id="PF00115">
    <property type="entry name" value="COX1"/>
    <property type="match status" value="1"/>
</dbReference>
<feature type="transmembrane region" description="Helical" evidence="18">
    <location>
        <begin position="184"/>
        <end position="210"/>
    </location>
</feature>
<keyword evidence="10" id="KW-1278">Translocase</keyword>
<feature type="transmembrane region" description="Helical" evidence="18">
    <location>
        <begin position="97"/>
        <end position="118"/>
    </location>
</feature>
<accession>A0A6J6DW86</accession>